<protein>
    <submittedName>
        <fullName evidence="1">Uncharacterized protein</fullName>
    </submittedName>
</protein>
<dbReference type="Proteomes" id="UP000243468">
    <property type="component" value="Unassembled WGS sequence"/>
</dbReference>
<organism evidence="1 2">
    <name type="scientific">Acinetobacter kookii</name>
    <dbReference type="NCBI Taxonomy" id="1226327"/>
    <lineage>
        <taxon>Bacteria</taxon>
        <taxon>Pseudomonadati</taxon>
        <taxon>Pseudomonadota</taxon>
        <taxon>Gammaproteobacteria</taxon>
        <taxon>Moraxellales</taxon>
        <taxon>Moraxellaceae</taxon>
        <taxon>Acinetobacter</taxon>
    </lineage>
</organism>
<gene>
    <name evidence="1" type="ORF">SAMN05421732_105161</name>
</gene>
<accession>A0A1G6KXR5</accession>
<proteinExistence type="predicted"/>
<sequence>MIKLKNDHEIKNIENVAREKLQFVLAFALFTTSLRHKINESEVLRNNYG</sequence>
<name>A0A1G6KXR5_9GAMM</name>
<dbReference type="AlphaFoldDB" id="A0A1G6KXR5"/>
<keyword evidence="2" id="KW-1185">Reference proteome</keyword>
<reference evidence="2" key="1">
    <citation type="submission" date="2016-09" db="EMBL/GenBank/DDBJ databases">
        <authorList>
            <person name="Varghese N."/>
            <person name="Submissions S."/>
        </authorList>
    </citation>
    <scope>NUCLEOTIDE SEQUENCE [LARGE SCALE GENOMIC DNA]</scope>
    <source>
        <strain evidence="2">ANC 4667</strain>
    </source>
</reference>
<evidence type="ECO:0000313" key="2">
    <source>
        <dbReference type="Proteomes" id="UP000243468"/>
    </source>
</evidence>
<dbReference type="EMBL" id="FMYO01000005">
    <property type="protein sequence ID" value="SDC35265.1"/>
    <property type="molecule type" value="Genomic_DNA"/>
</dbReference>
<evidence type="ECO:0000313" key="1">
    <source>
        <dbReference type="EMBL" id="SDC35265.1"/>
    </source>
</evidence>